<feature type="transmembrane region" description="Helical" evidence="7">
    <location>
        <begin position="174"/>
        <end position="192"/>
    </location>
</feature>
<dbReference type="AlphaFoldDB" id="A0A4Q9GJ13"/>
<evidence type="ECO:0000256" key="6">
    <source>
        <dbReference type="ARBA" id="ARBA00023136"/>
    </source>
</evidence>
<dbReference type="Pfam" id="PF13440">
    <property type="entry name" value="Polysacc_synt_3"/>
    <property type="match status" value="1"/>
</dbReference>
<dbReference type="RefSeq" id="WP_131001643.1">
    <property type="nucleotide sequence ID" value="NZ_JBHSZR010000005.1"/>
</dbReference>
<comment type="caution">
    <text evidence="8">The sequence shown here is derived from an EMBL/GenBank/DDBJ whole genome shotgun (WGS) entry which is preliminary data.</text>
</comment>
<keyword evidence="6 7" id="KW-0472">Membrane</keyword>
<dbReference type="Proteomes" id="UP000291613">
    <property type="component" value="Unassembled WGS sequence"/>
</dbReference>
<dbReference type="PANTHER" id="PTHR30250:SF10">
    <property type="entry name" value="LIPOPOLYSACCHARIDE BIOSYNTHESIS PROTEIN WZXC"/>
    <property type="match status" value="1"/>
</dbReference>
<dbReference type="OrthoDB" id="7605542at2"/>
<proteinExistence type="inferred from homology"/>
<feature type="transmembrane region" description="Helical" evidence="7">
    <location>
        <begin position="83"/>
        <end position="102"/>
    </location>
</feature>
<evidence type="ECO:0000256" key="7">
    <source>
        <dbReference type="SAM" id="Phobius"/>
    </source>
</evidence>
<accession>A0A4Q9GJ13</accession>
<organism evidence="8 9">
    <name type="scientific">Hansschlegelia quercus</name>
    <dbReference type="NCBI Taxonomy" id="2528245"/>
    <lineage>
        <taxon>Bacteria</taxon>
        <taxon>Pseudomonadati</taxon>
        <taxon>Pseudomonadota</taxon>
        <taxon>Alphaproteobacteria</taxon>
        <taxon>Hyphomicrobiales</taxon>
        <taxon>Methylopilaceae</taxon>
        <taxon>Hansschlegelia</taxon>
    </lineage>
</organism>
<keyword evidence="9" id="KW-1185">Reference proteome</keyword>
<comment type="similarity">
    <text evidence="2">Belongs to the polysaccharide synthase family.</text>
</comment>
<keyword evidence="3" id="KW-1003">Cell membrane</keyword>
<evidence type="ECO:0000256" key="1">
    <source>
        <dbReference type="ARBA" id="ARBA00004651"/>
    </source>
</evidence>
<feature type="transmembrane region" description="Helical" evidence="7">
    <location>
        <begin position="47"/>
        <end position="71"/>
    </location>
</feature>
<feature type="transmembrane region" description="Helical" evidence="7">
    <location>
        <begin position="287"/>
        <end position="308"/>
    </location>
</feature>
<sequence length="495" mass="53126">MADVVDGNRKVASAFLWSFAQSWGNRILIFLLFLILARLISPAELGLASTVALILLILSQIAEFGYGQALVQRRELGPHDVDLPFFTAIGLSIVAAAALILFRGKIEAAAELPGLAALLPAAAVSLPIATASAIQEALYKREFDYRTLALRMLVATALSGVVGVGAALAGYGALSLVLQTLALYVVSAVWLWRRPKWTPTFHGDLASWRQLTGFSAHVLGSRMLEFATTRIIDVLVLTLHGIVALGLYTVGARLYQTLMQLLTTALGDVSLSALSRMTDDREGLLSAYLKSITVSATIATPAFVAMSVMSSEITVALFGPKWAAAASVMWPLMLLGAVQTIQFANGAYFVALGRPSYTLYLNVLKLAALAPAMLLIPTRGIEDLTIVFVLGQLTITPLTFWLVVRLLGARWADVGAHAWSALLSLVAAGAVLLIKTQTTVEAEHGVWAALILYGGLYALVYVGLVWLFARRHCRLIGDLLLGAFRSRAPKRLTSV</sequence>
<feature type="transmembrane region" description="Helical" evidence="7">
    <location>
        <begin position="359"/>
        <end position="378"/>
    </location>
</feature>
<feature type="transmembrane region" description="Helical" evidence="7">
    <location>
        <begin position="446"/>
        <end position="469"/>
    </location>
</feature>
<feature type="transmembrane region" description="Helical" evidence="7">
    <location>
        <begin position="148"/>
        <end position="168"/>
    </location>
</feature>
<gene>
    <name evidence="8" type="ORF">EYR15_04080</name>
</gene>
<keyword evidence="5 7" id="KW-1133">Transmembrane helix</keyword>
<feature type="transmembrane region" description="Helical" evidence="7">
    <location>
        <begin position="231"/>
        <end position="251"/>
    </location>
</feature>
<evidence type="ECO:0000256" key="4">
    <source>
        <dbReference type="ARBA" id="ARBA00022692"/>
    </source>
</evidence>
<feature type="transmembrane region" description="Helical" evidence="7">
    <location>
        <begin position="384"/>
        <end position="404"/>
    </location>
</feature>
<dbReference type="InterPro" id="IPR050833">
    <property type="entry name" value="Poly_Biosynth_Transport"/>
</dbReference>
<name>A0A4Q9GJ13_9HYPH</name>
<dbReference type="PANTHER" id="PTHR30250">
    <property type="entry name" value="PST FAMILY PREDICTED COLANIC ACID TRANSPORTER"/>
    <property type="match status" value="1"/>
</dbReference>
<evidence type="ECO:0000313" key="8">
    <source>
        <dbReference type="EMBL" id="TBN54048.1"/>
    </source>
</evidence>
<evidence type="ECO:0000313" key="9">
    <source>
        <dbReference type="Proteomes" id="UP000291613"/>
    </source>
</evidence>
<evidence type="ECO:0000256" key="3">
    <source>
        <dbReference type="ARBA" id="ARBA00022475"/>
    </source>
</evidence>
<keyword evidence="4 7" id="KW-0812">Transmembrane</keyword>
<dbReference type="GO" id="GO:0005886">
    <property type="term" value="C:plasma membrane"/>
    <property type="evidence" value="ECO:0007669"/>
    <property type="project" value="UniProtKB-SubCell"/>
</dbReference>
<comment type="subcellular location">
    <subcellularLocation>
        <location evidence="1">Cell membrane</location>
        <topology evidence="1">Multi-pass membrane protein</topology>
    </subcellularLocation>
</comment>
<feature type="transmembrane region" description="Helical" evidence="7">
    <location>
        <begin position="416"/>
        <end position="434"/>
    </location>
</feature>
<feature type="transmembrane region" description="Helical" evidence="7">
    <location>
        <begin position="328"/>
        <end position="352"/>
    </location>
</feature>
<dbReference type="EMBL" id="SIUB01000002">
    <property type="protein sequence ID" value="TBN54048.1"/>
    <property type="molecule type" value="Genomic_DNA"/>
</dbReference>
<evidence type="ECO:0000256" key="5">
    <source>
        <dbReference type="ARBA" id="ARBA00022989"/>
    </source>
</evidence>
<reference evidence="8 9" key="1">
    <citation type="submission" date="2019-02" db="EMBL/GenBank/DDBJ databases">
        <title>Hansschlegelia quercus sp. nov., a novel methylotrophic bacterium from buds of oak (Quercus robur L.).</title>
        <authorList>
            <person name="Agafonova N.V."/>
            <person name="Kaparullina E.N."/>
            <person name="Grouzdev D.S."/>
            <person name="Doronina N.V."/>
        </authorList>
    </citation>
    <scope>NUCLEOTIDE SEQUENCE [LARGE SCALE GENOMIC DNA]</scope>
    <source>
        <strain evidence="8 9">Dub</strain>
    </source>
</reference>
<feature type="transmembrane region" description="Helical" evidence="7">
    <location>
        <begin position="23"/>
        <end position="41"/>
    </location>
</feature>
<feature type="transmembrane region" description="Helical" evidence="7">
    <location>
        <begin position="114"/>
        <end position="136"/>
    </location>
</feature>
<protein>
    <submittedName>
        <fullName evidence="8">Lipopolysaccharide biosynthesis protein</fullName>
    </submittedName>
</protein>
<evidence type="ECO:0000256" key="2">
    <source>
        <dbReference type="ARBA" id="ARBA00007430"/>
    </source>
</evidence>